<reference evidence="3" key="3">
    <citation type="submission" date="2018-08" db="EMBL/GenBank/DDBJ databases">
        <authorList>
            <person name="Guldener U."/>
        </authorList>
    </citation>
    <scope>NUCLEOTIDE SEQUENCE</scope>
    <source>
        <strain evidence="3">UB2</strain>
    </source>
</reference>
<keyword evidence="5" id="KW-1185">Reference proteome</keyword>
<feature type="region of interest" description="Disordered" evidence="1">
    <location>
        <begin position="113"/>
        <end position="132"/>
    </location>
</feature>
<dbReference type="EMBL" id="LT558119">
    <property type="protein sequence ID" value="SAM76756.1"/>
    <property type="molecule type" value="Genomic_DNA"/>
</dbReference>
<evidence type="ECO:0000313" key="4">
    <source>
        <dbReference type="Proteomes" id="UP000179920"/>
    </source>
</evidence>
<feature type="compositionally biased region" description="Acidic residues" evidence="1">
    <location>
        <begin position="436"/>
        <end position="447"/>
    </location>
</feature>
<evidence type="ECO:0000313" key="5">
    <source>
        <dbReference type="Proteomes" id="UP000658997"/>
    </source>
</evidence>
<feature type="compositionally biased region" description="Low complexity" evidence="1">
    <location>
        <begin position="698"/>
        <end position="726"/>
    </location>
</feature>
<protein>
    <submittedName>
        <fullName evidence="2">Uncharacterized protein</fullName>
    </submittedName>
</protein>
<evidence type="ECO:0000256" key="1">
    <source>
        <dbReference type="SAM" id="MobiDB-lite"/>
    </source>
</evidence>
<dbReference type="EMBL" id="ULHB01000052">
    <property type="protein sequence ID" value="SYW79338.1"/>
    <property type="molecule type" value="Genomic_DNA"/>
</dbReference>
<dbReference type="OrthoDB" id="2555144at2759"/>
<sequence>MVDDIEQVLYIPSPLETSAVDAAFVPLPDSPNDSLAELAPMQTAPPKSFATSSDALLSTPQKEVKNDSIIGMDSTPFVMNATMQTPARKTHTVPEDKPMSPEKAALAAMFDSIKMPPPVSPSKSPRKASGSSILTSLPKQAAGEAAPTAFLLFRQSSSPSTSPSKVDSTDSAASKHFSKDSPLRQPLVISSSSSPGTRLHTMSGETKNASTPLSPAPTTSSTTSRPPRMRPSMMASSSSPSARLSDLSMNLDTTGTQELLFNQDTSFLAAAANTAADITIDDSFDVSRARARIQSASATAASLSSAVTHRSSPAKLGGFRAKPRCSVVPEESGVTDFKPRSLGKVNGNALGLRGLGFGRVVKNAVGDDTIELNLTGSFIGNSSMIAGNLMDESGEASLLFGNNSFSISHSGLQKKEVDKMHKVVEKTNAGRRNSSDDDDDDDEDEDFQRDAQNLQKWAAEAARQAQLQRRAMAKTPVRTVGLARASVTSTVKRPTAATSTVTRPVSRMVPRPSLVTPTAGSRLIKPRASVVPAASKPIVDRAAGLTRSGSASAGLSSLSSPAHSAATSSSAAITQTSGDEAASVIKTPMRSRRKSTFTSSRPPVSGPARRRESLVATTAATLQAHPVPPLPSLGPTTPGRSRTAPAATAPVGTSPSMKTPTAAARTIPKLRSSLMGRTTSVLPTPRASTSAGAIGANSRPCASLTSSSSAATPSTRTTLSSSSAATMKTPAPHTSTIRSASLATPTARTATSRTSSVDATPVSGMRKSASQPQGLDLDTGECETPTGSGVTPRARILVPRASMSRLSIGPAVGASRTSQLMTPRAAIQRPSARPDSLAERSANNALVTPSAASKVGGRPKVVMTAKSRPSVAARSTAAGGGFGFKPRTSAVYVGPTRSALLDGQDKEN</sequence>
<accession>A0A1K0H8J6</accession>
<gene>
    <name evidence="3" type="ORF">UBRO2_03022</name>
    <name evidence="2" type="ORF">UBRO_01623</name>
</gene>
<evidence type="ECO:0000313" key="2">
    <source>
        <dbReference type="EMBL" id="SAM76756.1"/>
    </source>
</evidence>
<reference evidence="4" key="1">
    <citation type="submission" date="2016-04" db="EMBL/GenBank/DDBJ databases">
        <authorList>
            <person name="Guldener U."/>
            <person name="Guldener U."/>
        </authorList>
    </citation>
    <scope>NUCLEOTIDE SEQUENCE [LARGE SCALE GENOMIC DNA]</scope>
    <source>
        <strain evidence="4">UB2112</strain>
    </source>
</reference>
<feature type="region of interest" description="Disordered" evidence="1">
    <location>
        <begin position="569"/>
        <end position="794"/>
    </location>
</feature>
<feature type="compositionally biased region" description="Low complexity" evidence="1">
    <location>
        <begin position="738"/>
        <end position="760"/>
    </location>
</feature>
<feature type="compositionally biased region" description="Low complexity" evidence="1">
    <location>
        <begin position="569"/>
        <end position="578"/>
    </location>
</feature>
<feature type="region of interest" description="Disordered" evidence="1">
    <location>
        <begin position="809"/>
        <end position="859"/>
    </location>
</feature>
<reference evidence="2" key="2">
    <citation type="submission" date="2016-04" db="EMBL/GenBank/DDBJ databases">
        <authorList>
            <person name="Evans L.H."/>
            <person name="Alamgir A."/>
            <person name="Owens N."/>
            <person name="Weber N.D."/>
            <person name="Virtaneva K."/>
            <person name="Barbian K."/>
            <person name="Babar A."/>
            <person name="Rosenke K."/>
        </authorList>
    </citation>
    <scope>NUCLEOTIDE SEQUENCE</scope>
    <source>
        <strain evidence="2">UB2112</strain>
    </source>
</reference>
<dbReference type="Proteomes" id="UP000658997">
    <property type="component" value="Unassembled WGS sequence"/>
</dbReference>
<proteinExistence type="predicted"/>
<feature type="compositionally biased region" description="Low complexity" evidence="1">
    <location>
        <begin position="209"/>
        <end position="243"/>
    </location>
</feature>
<evidence type="ECO:0000313" key="3">
    <source>
        <dbReference type="EMBL" id="SYW79338.1"/>
    </source>
</evidence>
<dbReference type="AlphaFoldDB" id="A0A1K0H8J6"/>
<feature type="region of interest" description="Disordered" evidence="1">
    <location>
        <begin position="424"/>
        <end position="448"/>
    </location>
</feature>
<organism evidence="2 4">
    <name type="scientific">Ustilago bromivora</name>
    <dbReference type="NCBI Taxonomy" id="307758"/>
    <lineage>
        <taxon>Eukaryota</taxon>
        <taxon>Fungi</taxon>
        <taxon>Dikarya</taxon>
        <taxon>Basidiomycota</taxon>
        <taxon>Ustilaginomycotina</taxon>
        <taxon>Ustilaginomycetes</taxon>
        <taxon>Ustilaginales</taxon>
        <taxon>Ustilaginaceae</taxon>
        <taxon>Ustilago</taxon>
    </lineage>
</organism>
<name>A0A1K0H8J6_9BASI</name>
<feature type="compositionally biased region" description="Polar residues" evidence="1">
    <location>
        <begin position="675"/>
        <end position="691"/>
    </location>
</feature>
<feature type="compositionally biased region" description="Low complexity" evidence="1">
    <location>
        <begin position="156"/>
        <end position="171"/>
    </location>
</feature>
<feature type="region of interest" description="Disordered" evidence="1">
    <location>
        <begin position="155"/>
        <end position="243"/>
    </location>
</feature>
<feature type="compositionally biased region" description="Polar residues" evidence="1">
    <location>
        <begin position="841"/>
        <end position="851"/>
    </location>
</feature>
<dbReference type="Proteomes" id="UP000179920">
    <property type="component" value="Chromosome III"/>
</dbReference>